<gene>
    <name evidence="2" type="ORF">MONBRDRAFT_36699</name>
</gene>
<dbReference type="InParanoid" id="A9UWY3"/>
<accession>A9UWY3</accession>
<dbReference type="GeneID" id="5890292"/>
<protein>
    <submittedName>
        <fullName evidence="2">Uncharacterized protein</fullName>
    </submittedName>
</protein>
<sequence>MAAISKDTQALVQRMMKDAGLTPFQQRQLNGSLQRGTSLPTKVKPTTSKPDATPAPKPKPKTVFRGPPTSTRRRQGDILEQTRGYARERYHSHDLGPAREDAKDRFYDIMAFGRETADRKESIKQRGRESSRASTAASAPAALARKSQPREVDLFDIVVQEVEERRAHREKLRSIGQLDAVTDRQLQTEISQRIRQLEMMDRERAKTVRR</sequence>
<evidence type="ECO:0000256" key="1">
    <source>
        <dbReference type="SAM" id="MobiDB-lite"/>
    </source>
</evidence>
<dbReference type="Proteomes" id="UP000001357">
    <property type="component" value="Unassembled WGS sequence"/>
</dbReference>
<feature type="region of interest" description="Disordered" evidence="1">
    <location>
        <begin position="22"/>
        <end position="85"/>
    </location>
</feature>
<keyword evidence="3" id="KW-1185">Reference proteome</keyword>
<dbReference type="OMA" id="MMAYGKD"/>
<dbReference type="Pfam" id="PF05250">
    <property type="entry name" value="UPF0193"/>
    <property type="match status" value="1"/>
</dbReference>
<dbReference type="KEGG" id="mbr:MONBRDRAFT_36699"/>
<name>A9UWY3_MONBE</name>
<dbReference type="AlphaFoldDB" id="A9UWY3"/>
<feature type="compositionally biased region" description="Low complexity" evidence="1">
    <location>
        <begin position="132"/>
        <end position="146"/>
    </location>
</feature>
<feature type="compositionally biased region" description="Polar residues" evidence="1">
    <location>
        <begin position="23"/>
        <end position="40"/>
    </location>
</feature>
<dbReference type="PANTHER" id="PTHR28348">
    <property type="entry name" value="UPF0193 PROTEIN EVG1"/>
    <property type="match status" value="1"/>
</dbReference>
<evidence type="ECO:0000313" key="3">
    <source>
        <dbReference type="Proteomes" id="UP000001357"/>
    </source>
</evidence>
<evidence type="ECO:0000313" key="2">
    <source>
        <dbReference type="EMBL" id="EDQ90297.1"/>
    </source>
</evidence>
<dbReference type="RefSeq" id="XP_001745064.1">
    <property type="nucleotide sequence ID" value="XM_001745012.1"/>
</dbReference>
<proteinExistence type="predicted"/>
<organism evidence="2 3">
    <name type="scientific">Monosiga brevicollis</name>
    <name type="common">Choanoflagellate</name>
    <dbReference type="NCBI Taxonomy" id="81824"/>
    <lineage>
        <taxon>Eukaryota</taxon>
        <taxon>Choanoflagellata</taxon>
        <taxon>Craspedida</taxon>
        <taxon>Salpingoecidae</taxon>
        <taxon>Monosiga</taxon>
    </lineage>
</organism>
<dbReference type="InterPro" id="IPR007914">
    <property type="entry name" value="UPF0193"/>
</dbReference>
<dbReference type="EMBL" id="CH991548">
    <property type="protein sequence ID" value="EDQ90297.1"/>
    <property type="molecule type" value="Genomic_DNA"/>
</dbReference>
<feature type="compositionally biased region" description="Basic and acidic residues" evidence="1">
    <location>
        <begin position="118"/>
        <end position="131"/>
    </location>
</feature>
<reference evidence="2 3" key="1">
    <citation type="journal article" date="2008" name="Nature">
        <title>The genome of the choanoflagellate Monosiga brevicollis and the origin of metazoans.</title>
        <authorList>
            <consortium name="JGI Sequencing"/>
            <person name="King N."/>
            <person name="Westbrook M.J."/>
            <person name="Young S.L."/>
            <person name="Kuo A."/>
            <person name="Abedin M."/>
            <person name="Chapman J."/>
            <person name="Fairclough S."/>
            <person name="Hellsten U."/>
            <person name="Isogai Y."/>
            <person name="Letunic I."/>
            <person name="Marr M."/>
            <person name="Pincus D."/>
            <person name="Putnam N."/>
            <person name="Rokas A."/>
            <person name="Wright K.J."/>
            <person name="Zuzow R."/>
            <person name="Dirks W."/>
            <person name="Good M."/>
            <person name="Goodstein D."/>
            <person name="Lemons D."/>
            <person name="Li W."/>
            <person name="Lyons J.B."/>
            <person name="Morris A."/>
            <person name="Nichols S."/>
            <person name="Richter D.J."/>
            <person name="Salamov A."/>
            <person name="Bork P."/>
            <person name="Lim W.A."/>
            <person name="Manning G."/>
            <person name="Miller W.T."/>
            <person name="McGinnis W."/>
            <person name="Shapiro H."/>
            <person name="Tjian R."/>
            <person name="Grigoriev I.V."/>
            <person name="Rokhsar D."/>
        </authorList>
    </citation>
    <scope>NUCLEOTIDE SEQUENCE [LARGE SCALE GENOMIC DNA]</scope>
    <source>
        <strain evidence="3">MX1 / ATCC 50154</strain>
    </source>
</reference>
<feature type="region of interest" description="Disordered" evidence="1">
    <location>
        <begin position="118"/>
        <end position="147"/>
    </location>
</feature>
<feature type="compositionally biased region" description="Low complexity" evidence="1">
    <location>
        <begin position="44"/>
        <end position="54"/>
    </location>
</feature>
<dbReference type="PANTHER" id="PTHR28348:SF1">
    <property type="entry name" value="UPF0193 PROTEIN EVG1"/>
    <property type="match status" value="1"/>
</dbReference>